<dbReference type="InterPro" id="IPR002110">
    <property type="entry name" value="Ankyrin_rpt"/>
</dbReference>
<feature type="domain" description="PRANC" evidence="3">
    <location>
        <begin position="344"/>
        <end position="435"/>
    </location>
</feature>
<dbReference type="InterPro" id="IPR036770">
    <property type="entry name" value="Ankyrin_rpt-contain_sf"/>
</dbReference>
<dbReference type="InterPro" id="IPR018272">
    <property type="entry name" value="PRANC_domain"/>
</dbReference>
<dbReference type="Pfam" id="PF12796">
    <property type="entry name" value="Ank_2"/>
    <property type="match status" value="2"/>
</dbReference>
<dbReference type="SMART" id="SM00248">
    <property type="entry name" value="ANK"/>
    <property type="match status" value="7"/>
</dbReference>
<dbReference type="Pfam" id="PF00023">
    <property type="entry name" value="Ank"/>
    <property type="match status" value="1"/>
</dbReference>
<organism evidence="4">
    <name type="scientific">Condorpox virus</name>
    <dbReference type="NCBI Taxonomy" id="3049970"/>
    <lineage>
        <taxon>Viruses</taxon>
        <taxon>Varidnaviria</taxon>
        <taxon>Bamfordvirae</taxon>
        <taxon>Nucleocytoviricota</taxon>
        <taxon>Pokkesviricetes</taxon>
        <taxon>Chitovirales</taxon>
        <taxon>Poxviridae</taxon>
        <taxon>Chordopoxvirinae</taxon>
        <taxon>Avipoxvirus</taxon>
    </lineage>
</organism>
<dbReference type="Gene3D" id="1.25.40.20">
    <property type="entry name" value="Ankyrin repeat-containing domain"/>
    <property type="match status" value="2"/>
</dbReference>
<sequence>MEIFESIDSKCINKVRETLSKGVNLNVFNYHGYTPLQYAVELGNPDIVEVLLSRKADPNIITKDVPTALSIAVKLNNFDIAELLLKYGADPDIYNEDYKHITPIEHAVNLQNTKIVKLLLDYGADIGEIICRPECLINNAAASGNLEITRLLIEAGANVNSRGLCSLYTLHHAIRSGNYDVVAEVLVHGAEVNAEDDLDYISLHHAVLENSKEIVELLIDYGANINLKDFFGRTPLFLAAKSCYADIVELLLKSFADVSITSGSGNTPLRAIPDITSDVGMKTAELIISYIMLIHECNYRKISNKNSFNIDLYEIENNSIMKDLKEQCVSEIKKMRNTLLGFKRKSMLSLCLNCSDDEISECFKCMSSKGFVIYKTLIDDTIERGKIRYRRLNQAIKVIEISESSGVLSNWMYLPEEIKYKVVKMLNDKDLEKIIY</sequence>
<evidence type="ECO:0000259" key="3">
    <source>
        <dbReference type="Pfam" id="PF09372"/>
    </source>
</evidence>
<dbReference type="PRINTS" id="PR01415">
    <property type="entry name" value="ANKYRIN"/>
</dbReference>
<feature type="repeat" description="ANK" evidence="2">
    <location>
        <begin position="170"/>
        <end position="197"/>
    </location>
</feature>
<evidence type="ECO:0000256" key="2">
    <source>
        <dbReference type="PROSITE-ProRule" id="PRU00023"/>
    </source>
</evidence>
<dbReference type="PANTHER" id="PTHR46224">
    <property type="entry name" value="ANKYRIN REPEAT FAMILY PROTEIN"/>
    <property type="match status" value="1"/>
</dbReference>
<dbReference type="EMBL" id="OQ865376">
    <property type="protein sequence ID" value="WHV01132.1"/>
    <property type="molecule type" value="Genomic_DNA"/>
</dbReference>
<reference evidence="4" key="1">
    <citation type="submission" date="2023-04" db="EMBL/GenBank/DDBJ databases">
        <title>Genomic characterization of avipoxvirus isolates from Andean condor (Vultur gryphus).</title>
        <authorList>
            <person name="Butt S.L."/>
            <person name="Do Nascimento G.M."/>
            <person name="Tripathy D.N."/>
            <person name="Diel D.G."/>
        </authorList>
    </citation>
    <scope>NUCLEOTIDE SEQUENCE</scope>
    <source>
        <strain evidence="4">CDPV99</strain>
    </source>
</reference>
<dbReference type="PROSITE" id="PS50088">
    <property type="entry name" value="ANK_REPEAT"/>
    <property type="match status" value="7"/>
</dbReference>
<feature type="repeat" description="ANK" evidence="2">
    <location>
        <begin position="99"/>
        <end position="126"/>
    </location>
</feature>
<feature type="repeat" description="ANK" evidence="2">
    <location>
        <begin position="231"/>
        <end position="263"/>
    </location>
</feature>
<name>A0AAT9UNH8_9POXV</name>
<gene>
    <name evidence="4" type="ORF">CDPV99-016</name>
</gene>
<feature type="repeat" description="ANK" evidence="2">
    <location>
        <begin position="31"/>
        <end position="63"/>
    </location>
</feature>
<evidence type="ECO:0000313" key="4">
    <source>
        <dbReference type="EMBL" id="WHV01132.1"/>
    </source>
</evidence>
<dbReference type="PROSITE" id="PS50297">
    <property type="entry name" value="ANK_REP_REGION"/>
    <property type="match status" value="6"/>
</dbReference>
<dbReference type="Pfam" id="PF09372">
    <property type="entry name" value="PRANC"/>
    <property type="match status" value="1"/>
</dbReference>
<dbReference type="InterPro" id="IPR051616">
    <property type="entry name" value="Cul2-RING_E3_ligase_SR"/>
</dbReference>
<dbReference type="SUPFAM" id="SSF48403">
    <property type="entry name" value="Ankyrin repeat"/>
    <property type="match status" value="1"/>
</dbReference>
<dbReference type="PANTHER" id="PTHR46224:SF64">
    <property type="entry name" value="IQ MOTIF AND ANKYRIN REPEAT DOMAIN-CONTAINING PROTEIN 1"/>
    <property type="match status" value="1"/>
</dbReference>
<protein>
    <submittedName>
        <fullName evidence="4">Ankyrin repeat containing protein</fullName>
    </submittedName>
</protein>
<feature type="repeat" description="ANK" evidence="2">
    <location>
        <begin position="137"/>
        <end position="164"/>
    </location>
</feature>
<proteinExistence type="predicted"/>
<feature type="repeat" description="ANK" evidence="2">
    <location>
        <begin position="64"/>
        <end position="96"/>
    </location>
</feature>
<feature type="repeat" description="ANK" evidence="2">
    <location>
        <begin position="198"/>
        <end position="230"/>
    </location>
</feature>
<evidence type="ECO:0000256" key="1">
    <source>
        <dbReference type="ARBA" id="ARBA00023043"/>
    </source>
</evidence>
<accession>A0AAT9UNH8</accession>
<keyword evidence="1 2" id="KW-0040">ANK repeat</keyword>